<dbReference type="GO" id="GO:0008757">
    <property type="term" value="F:S-adenosylmethionine-dependent methyltransferase activity"/>
    <property type="evidence" value="ECO:0007669"/>
    <property type="project" value="TreeGrafter"/>
</dbReference>
<dbReference type="GO" id="GO:0032259">
    <property type="term" value="P:methylation"/>
    <property type="evidence" value="ECO:0007669"/>
    <property type="project" value="UniProtKB-KW"/>
</dbReference>
<reference evidence="4 5" key="1">
    <citation type="submission" date="2018-04" db="EMBL/GenBank/DDBJ databases">
        <title>Genomic Encyclopedia of Archaeal and Bacterial Type Strains, Phase II (KMG-II): from individual species to whole genera.</title>
        <authorList>
            <person name="Goeker M."/>
        </authorList>
    </citation>
    <scope>NUCLEOTIDE SEQUENCE [LARGE SCALE GENOMIC DNA]</scope>
    <source>
        <strain evidence="4 5">DSM 45787</strain>
    </source>
</reference>
<evidence type="ECO:0000313" key="4">
    <source>
        <dbReference type="EMBL" id="PTX64943.1"/>
    </source>
</evidence>
<keyword evidence="1 4" id="KW-0489">Methyltransferase</keyword>
<evidence type="ECO:0000256" key="1">
    <source>
        <dbReference type="ARBA" id="ARBA00022603"/>
    </source>
</evidence>
<dbReference type="InterPro" id="IPR050362">
    <property type="entry name" value="Cation-dep_OMT"/>
</dbReference>
<accession>A0A2T6C9I2</accession>
<protein>
    <submittedName>
        <fullName evidence="4">Putative O-methyltransferase YrrM</fullName>
    </submittedName>
</protein>
<dbReference type="EMBL" id="QBKR01000001">
    <property type="protein sequence ID" value="PTX64943.1"/>
    <property type="molecule type" value="Genomic_DNA"/>
</dbReference>
<dbReference type="Proteomes" id="UP000244240">
    <property type="component" value="Unassembled WGS sequence"/>
</dbReference>
<dbReference type="InterPro" id="IPR029063">
    <property type="entry name" value="SAM-dependent_MTases_sf"/>
</dbReference>
<dbReference type="Gene3D" id="3.40.50.150">
    <property type="entry name" value="Vaccinia Virus protein VP39"/>
    <property type="match status" value="1"/>
</dbReference>
<dbReference type="CDD" id="cd02440">
    <property type="entry name" value="AdoMet_MTases"/>
    <property type="match status" value="1"/>
</dbReference>
<dbReference type="PANTHER" id="PTHR10509:SF14">
    <property type="entry name" value="CAFFEOYL-COA O-METHYLTRANSFERASE 3-RELATED"/>
    <property type="match status" value="1"/>
</dbReference>
<proteinExistence type="predicted"/>
<dbReference type="InterPro" id="IPR002935">
    <property type="entry name" value="SAM_O-MeTrfase"/>
</dbReference>
<gene>
    <name evidence="4" type="ORF">C8P63_101165</name>
</gene>
<keyword evidence="5" id="KW-1185">Reference proteome</keyword>
<dbReference type="RefSeq" id="WP_108021428.1">
    <property type="nucleotide sequence ID" value="NZ_QBKR01000001.1"/>
</dbReference>
<dbReference type="PANTHER" id="PTHR10509">
    <property type="entry name" value="O-METHYLTRANSFERASE-RELATED"/>
    <property type="match status" value="1"/>
</dbReference>
<evidence type="ECO:0000256" key="3">
    <source>
        <dbReference type="ARBA" id="ARBA00022691"/>
    </source>
</evidence>
<organism evidence="4 5">
    <name type="scientific">Melghirimyces profundicolus</name>
    <dbReference type="NCBI Taxonomy" id="1242148"/>
    <lineage>
        <taxon>Bacteria</taxon>
        <taxon>Bacillati</taxon>
        <taxon>Bacillota</taxon>
        <taxon>Bacilli</taxon>
        <taxon>Bacillales</taxon>
        <taxon>Thermoactinomycetaceae</taxon>
        <taxon>Melghirimyces</taxon>
    </lineage>
</organism>
<comment type="caution">
    <text evidence="4">The sequence shown here is derived from an EMBL/GenBank/DDBJ whole genome shotgun (WGS) entry which is preliminary data.</text>
</comment>
<sequence>MNREEYVRERFAREDEVLRSIPKGLEERGMPRIGVPPETGKALQILVGISGARRVLEIGGLGGTSAIWMARGLPPDGRVLSLEINPDHVAFAEENVRKAGLSDRVSYRLGDARKSLETLEREGHRFDFFFIDADKEGYPFYLEQAIRLGGPGAVITLDNLFFHDRIFESENREAPVEAIRETHRLLEADDRLDVTILTVGDGLAVARVK</sequence>
<evidence type="ECO:0000313" key="5">
    <source>
        <dbReference type="Proteomes" id="UP000244240"/>
    </source>
</evidence>
<dbReference type="SUPFAM" id="SSF53335">
    <property type="entry name" value="S-adenosyl-L-methionine-dependent methyltransferases"/>
    <property type="match status" value="1"/>
</dbReference>
<keyword evidence="2 4" id="KW-0808">Transferase</keyword>
<dbReference type="Pfam" id="PF01596">
    <property type="entry name" value="Methyltransf_3"/>
    <property type="match status" value="1"/>
</dbReference>
<dbReference type="PROSITE" id="PS51682">
    <property type="entry name" value="SAM_OMT_I"/>
    <property type="match status" value="1"/>
</dbReference>
<dbReference type="OrthoDB" id="9799672at2"/>
<keyword evidence="3" id="KW-0949">S-adenosyl-L-methionine</keyword>
<dbReference type="AlphaFoldDB" id="A0A2T6C9I2"/>
<dbReference type="GO" id="GO:0008171">
    <property type="term" value="F:O-methyltransferase activity"/>
    <property type="evidence" value="ECO:0007669"/>
    <property type="project" value="InterPro"/>
</dbReference>
<evidence type="ECO:0000256" key="2">
    <source>
        <dbReference type="ARBA" id="ARBA00022679"/>
    </source>
</evidence>
<name>A0A2T6C9I2_9BACL</name>